<name>A0ABS7TZZ7_9BACT</name>
<dbReference type="Pfam" id="PF04338">
    <property type="entry name" value="DUF481"/>
    <property type="match status" value="1"/>
</dbReference>
<accession>A0ABS7TZZ7</accession>
<sequence>MSSSLARFPSFALAFALVLGIGGDVAAQTPAPAPAKEPEPAAEPEPEPAPALAPAPTGTAVTEGPRAAGTVGAQAPASAGTTNLEDNKFATAGTSEPMDATEAEISAGGLFTSGNARSAALTGGGRFRIRRKIHEFQAQLLGNYAQAAIRQADGSRTGQLTAGNVQGRVRYDVYFHPRVTFFTMLTARFDPFLGLNMRMRVDPGFAFYMVNQPKHRLWAEVGYDFLYDQRRIRRGADNTNCPAGTSLVLDVPNTTSAMPTCAARPSVATHSGRVFVGYTNLLSEYVTFTTGLEYIQAFAPFRSNPVETDGGKERTKAWVNWDVALTTALGKRFAFATSFTLRYDNAPLPGIKRLDTITSFSLVFKFI</sequence>
<organism evidence="3 4">
    <name type="scientific">Nannocystis pusilla</name>
    <dbReference type="NCBI Taxonomy" id="889268"/>
    <lineage>
        <taxon>Bacteria</taxon>
        <taxon>Pseudomonadati</taxon>
        <taxon>Myxococcota</taxon>
        <taxon>Polyangia</taxon>
        <taxon>Nannocystales</taxon>
        <taxon>Nannocystaceae</taxon>
        <taxon>Nannocystis</taxon>
    </lineage>
</organism>
<protein>
    <submittedName>
        <fullName evidence="3">DUF481 domain-containing protein</fullName>
    </submittedName>
</protein>
<evidence type="ECO:0000256" key="1">
    <source>
        <dbReference type="SAM" id="MobiDB-lite"/>
    </source>
</evidence>
<gene>
    <name evidence="3" type="ORF">K7C98_31850</name>
</gene>
<comment type="caution">
    <text evidence="3">The sequence shown here is derived from an EMBL/GenBank/DDBJ whole genome shotgun (WGS) entry which is preliminary data.</text>
</comment>
<evidence type="ECO:0000313" key="4">
    <source>
        <dbReference type="Proteomes" id="UP001139031"/>
    </source>
</evidence>
<feature type="chain" id="PRO_5045718933" evidence="2">
    <location>
        <begin position="27"/>
        <end position="367"/>
    </location>
</feature>
<evidence type="ECO:0000256" key="2">
    <source>
        <dbReference type="SAM" id="SignalP"/>
    </source>
</evidence>
<feature type="signal peptide" evidence="2">
    <location>
        <begin position="1"/>
        <end position="26"/>
    </location>
</feature>
<keyword evidence="2" id="KW-0732">Signal</keyword>
<dbReference type="RefSeq" id="WP_224195582.1">
    <property type="nucleotide sequence ID" value="NZ_JAIRAU010000044.1"/>
</dbReference>
<evidence type="ECO:0000313" key="3">
    <source>
        <dbReference type="EMBL" id="MBZ5713848.1"/>
    </source>
</evidence>
<proteinExistence type="predicted"/>
<keyword evidence="4" id="KW-1185">Reference proteome</keyword>
<dbReference type="EMBL" id="JAIRAU010000044">
    <property type="protein sequence ID" value="MBZ5713848.1"/>
    <property type="molecule type" value="Genomic_DNA"/>
</dbReference>
<reference evidence="3" key="1">
    <citation type="submission" date="2021-08" db="EMBL/GenBank/DDBJ databases">
        <authorList>
            <person name="Stevens D.C."/>
        </authorList>
    </citation>
    <scope>NUCLEOTIDE SEQUENCE</scope>
    <source>
        <strain evidence="3">DSM 53165</strain>
    </source>
</reference>
<dbReference type="InterPro" id="IPR007433">
    <property type="entry name" value="DUF481"/>
</dbReference>
<feature type="region of interest" description="Disordered" evidence="1">
    <location>
        <begin position="26"/>
        <end position="97"/>
    </location>
</feature>
<dbReference type="Proteomes" id="UP001139031">
    <property type="component" value="Unassembled WGS sequence"/>
</dbReference>